<sequence length="180" mass="19041">MKNVHILAVSALLATLAITGCTSKPTKTTGTPTATVGDGANTSGLGNDGGLNGQALSPEEAARRALLGRVVHFELDSSEIAQNDFAVLNAHAKYLASSSAAHVTLTGHTDERGTREYNLALGERRAKSVQTYLVTNGAQPSQIEVVSYGKEKPVNEGHNEAAWAENRRVEIGYDKQDPSK</sequence>
<keyword evidence="7 8" id="KW-0131">Cell cycle</keyword>
<dbReference type="PROSITE" id="PS51257">
    <property type="entry name" value="PROKAR_LIPOPROTEIN"/>
    <property type="match status" value="1"/>
</dbReference>
<dbReference type="GO" id="GO:0051301">
    <property type="term" value="P:cell division"/>
    <property type="evidence" value="ECO:0007669"/>
    <property type="project" value="UniProtKB-UniRule"/>
</dbReference>
<dbReference type="GO" id="GO:0009279">
    <property type="term" value="C:cell outer membrane"/>
    <property type="evidence" value="ECO:0007669"/>
    <property type="project" value="UniProtKB-SubCell"/>
</dbReference>
<dbReference type="InterPro" id="IPR006664">
    <property type="entry name" value="OMP_bac"/>
</dbReference>
<dbReference type="InterPro" id="IPR039001">
    <property type="entry name" value="Pal"/>
</dbReference>
<proteinExistence type="inferred from homology"/>
<feature type="domain" description="OmpA-like" evidence="11">
    <location>
        <begin position="60"/>
        <end position="177"/>
    </location>
</feature>
<dbReference type="SUPFAM" id="SSF103088">
    <property type="entry name" value="OmpA-like"/>
    <property type="match status" value="1"/>
</dbReference>
<dbReference type="OrthoDB" id="9809164at2"/>
<dbReference type="PRINTS" id="PR01021">
    <property type="entry name" value="OMPADOMAIN"/>
</dbReference>
<evidence type="ECO:0000256" key="4">
    <source>
        <dbReference type="ARBA" id="ARBA00023139"/>
    </source>
</evidence>
<evidence type="ECO:0000256" key="3">
    <source>
        <dbReference type="ARBA" id="ARBA00023136"/>
    </source>
</evidence>
<dbReference type="EMBL" id="CP031222">
    <property type="protein sequence ID" value="AXI02659.1"/>
    <property type="molecule type" value="Genomic_DNA"/>
</dbReference>
<dbReference type="InterPro" id="IPR036737">
    <property type="entry name" value="OmpA-like_sf"/>
</dbReference>
<evidence type="ECO:0000256" key="9">
    <source>
        <dbReference type="SAM" id="MobiDB-lite"/>
    </source>
</evidence>
<feature type="region of interest" description="Disordered" evidence="9">
    <location>
        <begin position="23"/>
        <end position="55"/>
    </location>
</feature>
<evidence type="ECO:0000259" key="11">
    <source>
        <dbReference type="PROSITE" id="PS51123"/>
    </source>
</evidence>
<accession>A0A345P5V0</accession>
<comment type="subunit">
    <text evidence="8">The Tol-Pal system is composed of five core proteins: the inner membrane proteins TolA, TolQ and TolR, the periplasmic protein TolB and the outer membrane protein Pal. They form a network linking the inner and outer membranes and the peptidoglycan layer.</text>
</comment>
<evidence type="ECO:0000256" key="1">
    <source>
        <dbReference type="ARBA" id="ARBA00022618"/>
    </source>
</evidence>
<dbReference type="HAMAP" id="MF_02204">
    <property type="entry name" value="Pal"/>
    <property type="match status" value="1"/>
</dbReference>
<keyword evidence="2 8" id="KW-0732">Signal</keyword>
<dbReference type="AlphaFoldDB" id="A0A345P5V0"/>
<dbReference type="PROSITE" id="PS51123">
    <property type="entry name" value="OMPA_2"/>
    <property type="match status" value="1"/>
</dbReference>
<dbReference type="CDD" id="cd07185">
    <property type="entry name" value="OmpA_C-like"/>
    <property type="match status" value="1"/>
</dbReference>
<keyword evidence="6 8" id="KW-0449">Lipoprotein</keyword>
<dbReference type="Proteomes" id="UP000253940">
    <property type="component" value="Chromosome"/>
</dbReference>
<dbReference type="Pfam" id="PF00691">
    <property type="entry name" value="OmpA"/>
    <property type="match status" value="1"/>
</dbReference>
<dbReference type="InterPro" id="IPR006665">
    <property type="entry name" value="OmpA-like"/>
</dbReference>
<dbReference type="PANTHER" id="PTHR30329">
    <property type="entry name" value="STATOR ELEMENT OF FLAGELLAR MOTOR COMPLEX"/>
    <property type="match status" value="1"/>
</dbReference>
<dbReference type="KEGG" id="mbah:HYN46_07340"/>
<evidence type="ECO:0000256" key="2">
    <source>
        <dbReference type="ARBA" id="ARBA00022729"/>
    </source>
</evidence>
<dbReference type="Gene3D" id="3.30.1330.60">
    <property type="entry name" value="OmpA-like domain"/>
    <property type="match status" value="1"/>
</dbReference>
<keyword evidence="3 8" id="KW-0472">Membrane</keyword>
<comment type="similarity">
    <text evidence="8">Belongs to the Pal lipoprotein family.</text>
</comment>
<evidence type="ECO:0000313" key="13">
    <source>
        <dbReference type="Proteomes" id="UP000253940"/>
    </source>
</evidence>
<keyword evidence="1 8" id="KW-0132">Cell division</keyword>
<comment type="function">
    <text evidence="8">Part of the Tol-Pal system, which plays a role in outer membrane invagination during cell division and is important for maintaining outer membrane integrity.</text>
</comment>
<organism evidence="12 13">
    <name type="scientific">Aquirhabdus parva</name>
    <dbReference type="NCBI Taxonomy" id="2283318"/>
    <lineage>
        <taxon>Bacteria</taxon>
        <taxon>Pseudomonadati</taxon>
        <taxon>Pseudomonadota</taxon>
        <taxon>Gammaproteobacteria</taxon>
        <taxon>Moraxellales</taxon>
        <taxon>Moraxellaceae</taxon>
        <taxon>Aquirhabdus</taxon>
    </lineage>
</organism>
<reference evidence="12 13" key="1">
    <citation type="submission" date="2018-07" db="EMBL/GenBank/DDBJ databases">
        <title>Genome sequencing of Moraxellaceae gen. HYN0046.</title>
        <authorList>
            <person name="Kim M."/>
            <person name="Yi H."/>
        </authorList>
    </citation>
    <scope>NUCLEOTIDE SEQUENCE [LARGE SCALE GENOMIC DNA]</scope>
    <source>
        <strain evidence="12 13">HYN0046</strain>
    </source>
</reference>
<keyword evidence="5 8" id="KW-0998">Cell outer membrane</keyword>
<evidence type="ECO:0000256" key="7">
    <source>
        <dbReference type="ARBA" id="ARBA00023306"/>
    </source>
</evidence>
<protein>
    <recommendedName>
        <fullName evidence="8">Peptidoglycan-associated lipoprotein</fullName>
        <shortName evidence="8">PAL</shortName>
    </recommendedName>
</protein>
<feature type="signal peptide" evidence="10">
    <location>
        <begin position="1"/>
        <end position="19"/>
    </location>
</feature>
<evidence type="ECO:0000256" key="8">
    <source>
        <dbReference type="HAMAP-Rule" id="MF_02204"/>
    </source>
</evidence>
<comment type="subcellular location">
    <subcellularLocation>
        <location evidence="8">Cell outer membrane</location>
        <topology evidence="8">Lipid-anchor</topology>
    </subcellularLocation>
</comment>
<evidence type="ECO:0000256" key="5">
    <source>
        <dbReference type="ARBA" id="ARBA00023237"/>
    </source>
</evidence>
<dbReference type="NCBIfam" id="TIGR02802">
    <property type="entry name" value="Pal_lipo"/>
    <property type="match status" value="1"/>
</dbReference>
<evidence type="ECO:0000313" key="12">
    <source>
        <dbReference type="EMBL" id="AXI02659.1"/>
    </source>
</evidence>
<dbReference type="PANTHER" id="PTHR30329:SF21">
    <property type="entry name" value="LIPOPROTEIN YIAD-RELATED"/>
    <property type="match status" value="1"/>
</dbReference>
<evidence type="ECO:0000256" key="6">
    <source>
        <dbReference type="ARBA" id="ARBA00023288"/>
    </source>
</evidence>
<keyword evidence="13" id="KW-1185">Reference proteome</keyword>
<keyword evidence="4 8" id="KW-0564">Palmitate</keyword>
<dbReference type="InterPro" id="IPR014169">
    <property type="entry name" value="Pal_lipo_C"/>
</dbReference>
<feature type="chain" id="PRO_5016674833" description="Peptidoglycan-associated lipoprotein" evidence="10">
    <location>
        <begin position="20"/>
        <end position="180"/>
    </location>
</feature>
<gene>
    <name evidence="8 12" type="primary">pal</name>
    <name evidence="12" type="ORF">HYN46_07340</name>
</gene>
<feature type="compositionally biased region" description="Low complexity" evidence="9">
    <location>
        <begin position="23"/>
        <end position="35"/>
    </location>
</feature>
<evidence type="ECO:0000256" key="10">
    <source>
        <dbReference type="SAM" id="SignalP"/>
    </source>
</evidence>
<name>A0A345P5V0_9GAMM</name>
<dbReference type="InterPro" id="IPR050330">
    <property type="entry name" value="Bact_OuterMem_StrucFunc"/>
</dbReference>
<dbReference type="RefSeq" id="WP_114898769.1">
    <property type="nucleotide sequence ID" value="NZ_CP031222.1"/>
</dbReference>